<dbReference type="SUPFAM" id="SSF54106">
    <property type="entry name" value="LysM domain"/>
    <property type="match status" value="1"/>
</dbReference>
<feature type="region of interest" description="Disordered" evidence="1">
    <location>
        <begin position="434"/>
        <end position="460"/>
    </location>
</feature>
<reference evidence="4 5" key="1">
    <citation type="journal article" date="2018" name="Aquat. Microb. Ecol.">
        <title>Gammaproteobacterial methanotrophs dominate.</title>
        <authorList>
            <person name="Rissanen A.J."/>
            <person name="Saarenheimo J."/>
            <person name="Tiirola M."/>
            <person name="Peura S."/>
            <person name="Aalto S.L."/>
            <person name="Karvinen A."/>
            <person name="Nykanen H."/>
        </authorList>
    </citation>
    <scope>NUCLEOTIDE SEQUENCE [LARGE SCALE GENOMIC DNA]</scope>
    <source>
        <strain evidence="4">AMbin10</strain>
    </source>
</reference>
<dbReference type="PIRSF" id="PIRSF029644">
    <property type="entry name" value="UCP029644"/>
    <property type="match status" value="1"/>
</dbReference>
<organism evidence="4 5">
    <name type="scientific">Candidatus Methylumidiphilus alinenensis</name>
    <dbReference type="NCBI Taxonomy" id="2202197"/>
    <lineage>
        <taxon>Bacteria</taxon>
        <taxon>Pseudomonadati</taxon>
        <taxon>Pseudomonadota</taxon>
        <taxon>Gammaproteobacteria</taxon>
        <taxon>Methylococcales</taxon>
        <taxon>Candidatus Methylumidiphilus</taxon>
    </lineage>
</organism>
<evidence type="ECO:0000259" key="3">
    <source>
        <dbReference type="PROSITE" id="PS51782"/>
    </source>
</evidence>
<dbReference type="InterPro" id="IPR006860">
    <property type="entry name" value="FecR"/>
</dbReference>
<feature type="signal peptide" evidence="2">
    <location>
        <begin position="1"/>
        <end position="33"/>
    </location>
</feature>
<feature type="domain" description="LysM" evidence="3">
    <location>
        <begin position="36"/>
        <end position="83"/>
    </location>
</feature>
<name>A0A2W4QWA5_9GAMM</name>
<protein>
    <recommendedName>
        <fullName evidence="3">LysM domain-containing protein</fullName>
    </recommendedName>
</protein>
<evidence type="ECO:0000256" key="2">
    <source>
        <dbReference type="SAM" id="SignalP"/>
    </source>
</evidence>
<proteinExistence type="predicted"/>
<accession>A0A2W4QWA5</accession>
<dbReference type="EMBL" id="QJPH01000495">
    <property type="protein sequence ID" value="PZN72208.1"/>
    <property type="molecule type" value="Genomic_DNA"/>
</dbReference>
<feature type="chain" id="PRO_5016081898" description="LysM domain-containing protein" evidence="2">
    <location>
        <begin position="34"/>
        <end position="553"/>
    </location>
</feature>
<dbReference type="PANTHER" id="PTHR38731">
    <property type="entry name" value="LIPL45-RELATED LIPOPROTEIN-RELATED"/>
    <property type="match status" value="1"/>
</dbReference>
<dbReference type="InterPro" id="IPR036779">
    <property type="entry name" value="LysM_dom_sf"/>
</dbReference>
<dbReference type="Gene3D" id="2.60.120.1440">
    <property type="match status" value="1"/>
</dbReference>
<dbReference type="InterPro" id="IPR016930">
    <property type="entry name" value="UCP029644"/>
</dbReference>
<dbReference type="CDD" id="cd00118">
    <property type="entry name" value="LysM"/>
    <property type="match status" value="1"/>
</dbReference>
<dbReference type="PROSITE" id="PS51782">
    <property type="entry name" value="LYSM"/>
    <property type="match status" value="1"/>
</dbReference>
<dbReference type="Pfam" id="PF04773">
    <property type="entry name" value="FecR"/>
    <property type="match status" value="1"/>
</dbReference>
<evidence type="ECO:0000313" key="4">
    <source>
        <dbReference type="EMBL" id="PZN72208.1"/>
    </source>
</evidence>
<dbReference type="InterPro" id="IPR018392">
    <property type="entry name" value="LysM"/>
</dbReference>
<dbReference type="AlphaFoldDB" id="A0A2W4QWA5"/>
<dbReference type="Gene3D" id="2.60.40.10">
    <property type="entry name" value="Immunoglobulins"/>
    <property type="match status" value="1"/>
</dbReference>
<dbReference type="Proteomes" id="UP000249396">
    <property type="component" value="Unassembled WGS sequence"/>
</dbReference>
<dbReference type="Pfam" id="PF01476">
    <property type="entry name" value="LysM"/>
    <property type="match status" value="1"/>
</dbReference>
<evidence type="ECO:0000256" key="1">
    <source>
        <dbReference type="SAM" id="MobiDB-lite"/>
    </source>
</evidence>
<comment type="caution">
    <text evidence="4">The sequence shown here is derived from an EMBL/GenBank/DDBJ whole genome shotgun (WGS) entry which is preliminary data.</text>
</comment>
<gene>
    <name evidence="4" type="ORF">DM484_24835</name>
</gene>
<sequence>MQTPKLCVKCFKTRLPALGILLLALFAMHPARADNWTYIVEDGDTLWDIASRYLRVQSFWRNLKILNQVNDPLHIPPGTHLQIPIGWLRQQPFLVKVQFLSGKVEALNTDTMKLQAVSVGDELNSGQTLYTGTDSTITLEFPDGSKLLLQAESQLNLNALGKYGPTEVTNTQLLLEQGRVETQVTPRRDPAARFDISTPSLITSVRGTDYRVSTEETNEESRAEVLMGKVDVSGGGATRRVQTGYGAIGRAQQPLSEPIKLLARPNIDGEKLSMFDRVPIQFKLPPLQNAIAYRLQIARGLAFDEILFDQRQATEQIRGPDLPDGEYWLRIRGIDGNGLEGQNAETKFLLNARPAAPFPVGPKPGAGVAEESPAFSWSRLESAQGYHFQIARDTTFGKLVVDMPNLTDNNVTIEKKLRLGVYFWRVSAIEAQEGEGPFSDPQELRRVPPAPQANQPEIGDDSMDIRWRAGSAGQQYQFQMADEDSFSKPMIDIKSADAKISLPTPDGGTYYVRIRTIDPDGFIGPFGTPQSIDVPHSPYWWLLSLTLFALFAI</sequence>
<dbReference type="Gene3D" id="3.10.350.10">
    <property type="entry name" value="LysM domain"/>
    <property type="match status" value="1"/>
</dbReference>
<dbReference type="InterPro" id="IPR013783">
    <property type="entry name" value="Ig-like_fold"/>
</dbReference>
<evidence type="ECO:0000313" key="5">
    <source>
        <dbReference type="Proteomes" id="UP000249396"/>
    </source>
</evidence>
<keyword evidence="2" id="KW-0732">Signal</keyword>